<evidence type="ECO:0008006" key="5">
    <source>
        <dbReference type="Google" id="ProtNLM"/>
    </source>
</evidence>
<evidence type="ECO:0000256" key="1">
    <source>
        <dbReference type="SAM" id="Coils"/>
    </source>
</evidence>
<dbReference type="EMBL" id="CP012542">
    <property type="protein sequence ID" value="QCD43934.1"/>
    <property type="molecule type" value="Genomic_DNA"/>
</dbReference>
<gene>
    <name evidence="3" type="ORF">CMUC_0114</name>
</gene>
<dbReference type="AlphaFoldDB" id="A0A6G5QE79"/>
<evidence type="ECO:0000256" key="2">
    <source>
        <dbReference type="SAM" id="Phobius"/>
    </source>
</evidence>
<accession>A0A6G5QE79</accession>
<organism evidence="3 4">
    <name type="scientific">Campylobacter mucosalis CCUG 21559</name>
    <dbReference type="NCBI Taxonomy" id="1032067"/>
    <lineage>
        <taxon>Bacteria</taxon>
        <taxon>Pseudomonadati</taxon>
        <taxon>Campylobacterota</taxon>
        <taxon>Epsilonproteobacteria</taxon>
        <taxon>Campylobacterales</taxon>
        <taxon>Campylobacteraceae</taxon>
        <taxon>Campylobacter</taxon>
    </lineage>
</organism>
<evidence type="ECO:0000313" key="4">
    <source>
        <dbReference type="Proteomes" id="UP000503264"/>
    </source>
</evidence>
<keyword evidence="1" id="KW-0175">Coiled coil</keyword>
<evidence type="ECO:0000313" key="3">
    <source>
        <dbReference type="EMBL" id="QCD43934.1"/>
    </source>
</evidence>
<feature type="coiled-coil region" evidence="1">
    <location>
        <begin position="24"/>
        <end position="58"/>
    </location>
</feature>
<dbReference type="Pfam" id="PF19610">
    <property type="entry name" value="DUF6115"/>
    <property type="match status" value="1"/>
</dbReference>
<reference evidence="3 4" key="1">
    <citation type="submission" date="2016-07" db="EMBL/GenBank/DDBJ databases">
        <title>Comparative genomics of the Campylobacter concisus group.</title>
        <authorList>
            <person name="Miller W.G."/>
            <person name="Yee E."/>
            <person name="Chapman M.H."/>
            <person name="Huynh S."/>
            <person name="Bono J.L."/>
            <person name="On S.L.W."/>
            <person name="StLeger J."/>
            <person name="Foster G."/>
            <person name="Parker C.T."/>
        </authorList>
    </citation>
    <scope>NUCLEOTIDE SEQUENCE [LARGE SCALE GENOMIC DNA]</scope>
    <source>
        <strain evidence="3 4">CCUG 21559</strain>
    </source>
</reference>
<keyword evidence="2" id="KW-0472">Membrane</keyword>
<dbReference type="Proteomes" id="UP000503264">
    <property type="component" value="Chromosome"/>
</dbReference>
<dbReference type="InterPro" id="IPR046118">
    <property type="entry name" value="DUF6115"/>
</dbReference>
<sequence length="170" mass="19863">MQDILLIGVIVVLAIFFIFLIIKEKESNRRFDRYEKALEALMQKNFTLQKQLDMLENLDIKSTDDININSLEERINQSVQTQIDSKISPIFLALKNIESVIDDFTNEQQNRMFNLEERTREINKITPNSQNEDEQIVRLFSEGKSIENIAKDLRLGVGRVELVLKLHKLV</sequence>
<keyword evidence="2" id="KW-1133">Transmembrane helix</keyword>
<protein>
    <recommendedName>
        <fullName evidence="5">Periplasmic protein</fullName>
    </recommendedName>
</protein>
<keyword evidence="2" id="KW-0812">Transmembrane</keyword>
<keyword evidence="4" id="KW-1185">Reference proteome</keyword>
<dbReference type="RefSeq" id="WP_034968803.1">
    <property type="nucleotide sequence ID" value="NZ_CP012542.1"/>
</dbReference>
<feature type="transmembrane region" description="Helical" evidence="2">
    <location>
        <begin position="6"/>
        <end position="22"/>
    </location>
</feature>
<proteinExistence type="predicted"/>
<name>A0A6G5QE79_9BACT</name>